<feature type="transmembrane region" description="Helical" evidence="1">
    <location>
        <begin position="12"/>
        <end position="31"/>
    </location>
</feature>
<keyword evidence="1" id="KW-0812">Transmembrane</keyword>
<dbReference type="Proteomes" id="UP000644147">
    <property type="component" value="Unassembled WGS sequence"/>
</dbReference>
<evidence type="ECO:0008006" key="4">
    <source>
        <dbReference type="Google" id="ProtNLM"/>
    </source>
</evidence>
<dbReference type="EMBL" id="JAEHFX010000001">
    <property type="protein sequence ID" value="MBK0401516.1"/>
    <property type="molecule type" value="Genomic_DNA"/>
</dbReference>
<name>A0ABS1BWK4_9BACT</name>
<keyword evidence="1" id="KW-0472">Membrane</keyword>
<comment type="caution">
    <text evidence="2">The sequence shown here is derived from an EMBL/GenBank/DDBJ whole genome shotgun (WGS) entry which is preliminary data.</text>
</comment>
<proteinExistence type="predicted"/>
<organism evidence="2 3">
    <name type="scientific">Adhaeribacter terrigena</name>
    <dbReference type="NCBI Taxonomy" id="2793070"/>
    <lineage>
        <taxon>Bacteria</taxon>
        <taxon>Pseudomonadati</taxon>
        <taxon>Bacteroidota</taxon>
        <taxon>Cytophagia</taxon>
        <taxon>Cytophagales</taxon>
        <taxon>Hymenobacteraceae</taxon>
        <taxon>Adhaeribacter</taxon>
    </lineage>
</organism>
<reference evidence="2 3" key="1">
    <citation type="submission" date="2020-12" db="EMBL/GenBank/DDBJ databases">
        <title>Bacterial novel species Adhaeribacter sp. BT258 isolated from soil.</title>
        <authorList>
            <person name="Jung H.-Y."/>
        </authorList>
    </citation>
    <scope>NUCLEOTIDE SEQUENCE [LARGE SCALE GENOMIC DNA]</scope>
    <source>
        <strain evidence="2 3">BT258</strain>
    </source>
</reference>
<evidence type="ECO:0000256" key="1">
    <source>
        <dbReference type="SAM" id="Phobius"/>
    </source>
</evidence>
<evidence type="ECO:0000313" key="2">
    <source>
        <dbReference type="EMBL" id="MBK0401516.1"/>
    </source>
</evidence>
<protein>
    <recommendedName>
        <fullName evidence="4">DUF4136 domain-containing protein</fullName>
    </recommendedName>
</protein>
<evidence type="ECO:0000313" key="3">
    <source>
        <dbReference type="Proteomes" id="UP000644147"/>
    </source>
</evidence>
<accession>A0ABS1BWK4</accession>
<sequence length="235" mass="27518">MQFFRRIRYRFFYPAGLISLVLLPVLGYIYLDQKGAFHQEYIIEVTLWNPPDTPPDQFNENPEFNVSPASIRKFKTILLNGNQLEDEHKLQQAQKEIHQLMINKDTISGIHLIYGPKATYGTMISGLNICLEEQTIVNWPNVGWSIYSNNLWVFYRDVDYSQLFTCGTEYEAYTDLKEKNNYQVFTDLIKEEICKSISSLKQAKSFWPAGILYIIMVSLTARKAVRRLRNQPFNH</sequence>
<gene>
    <name evidence="2" type="ORF">I5M27_00885</name>
</gene>
<keyword evidence="1" id="KW-1133">Transmembrane helix</keyword>
<keyword evidence="3" id="KW-1185">Reference proteome</keyword>
<dbReference type="RefSeq" id="WP_200504146.1">
    <property type="nucleotide sequence ID" value="NZ_JAEHFX010000001.1"/>
</dbReference>